<reference evidence="2 3" key="1">
    <citation type="submission" date="2019-09" db="EMBL/GenBank/DDBJ databases">
        <title>In-depth cultivation of the pig gut microbiome towards novel bacterial diversity and tailored functional studies.</title>
        <authorList>
            <person name="Wylensek D."/>
            <person name="Hitch T.C.A."/>
            <person name="Clavel T."/>
        </authorList>
    </citation>
    <scope>NUCLEOTIDE SEQUENCE [LARGE SCALE GENOMIC DNA]</scope>
    <source>
        <strain evidence="2 3">WCA3-693-APC-4?</strain>
    </source>
</reference>
<sequence>MEEKREKSELYFVTSPYLNAYLLSKGFEMQRVAKLDNEKIALFYKNTDELHNCIKEYRANKELYNYISGYRKVIDMFRLFKQQEQVKEMTELPFD</sequence>
<name>A0A6N7XH72_9FIRM</name>
<dbReference type="InterPro" id="IPR043718">
    <property type="entry name" value="DUF5659"/>
</dbReference>
<evidence type="ECO:0000259" key="1">
    <source>
        <dbReference type="Pfam" id="PF18903"/>
    </source>
</evidence>
<gene>
    <name evidence="2" type="ORF">FYJ83_07915</name>
</gene>
<evidence type="ECO:0000313" key="3">
    <source>
        <dbReference type="Proteomes" id="UP000469523"/>
    </source>
</evidence>
<protein>
    <recommendedName>
        <fullName evidence="1">DUF5659 domain-containing protein</fullName>
    </recommendedName>
</protein>
<keyword evidence="3" id="KW-1185">Reference proteome</keyword>
<dbReference type="Pfam" id="PF18903">
    <property type="entry name" value="DUF5659"/>
    <property type="match status" value="1"/>
</dbReference>
<proteinExistence type="predicted"/>
<dbReference type="EMBL" id="VUNQ01000014">
    <property type="protein sequence ID" value="MSU01391.1"/>
    <property type="molecule type" value="Genomic_DNA"/>
</dbReference>
<comment type="caution">
    <text evidence="2">The sequence shown here is derived from an EMBL/GenBank/DDBJ whole genome shotgun (WGS) entry which is preliminary data.</text>
</comment>
<dbReference type="AlphaFoldDB" id="A0A6N7XH72"/>
<dbReference type="Proteomes" id="UP000469523">
    <property type="component" value="Unassembled WGS sequence"/>
</dbReference>
<accession>A0A6N7XH72</accession>
<feature type="domain" description="DUF5659" evidence="1">
    <location>
        <begin position="10"/>
        <end position="76"/>
    </location>
</feature>
<organism evidence="2 3">
    <name type="scientific">Tissierella pigra</name>
    <dbReference type="NCBI Taxonomy" id="2607614"/>
    <lineage>
        <taxon>Bacteria</taxon>
        <taxon>Bacillati</taxon>
        <taxon>Bacillota</taxon>
        <taxon>Tissierellia</taxon>
        <taxon>Tissierellales</taxon>
        <taxon>Tissierellaceae</taxon>
        <taxon>Tissierella</taxon>
    </lineage>
</organism>
<evidence type="ECO:0000313" key="2">
    <source>
        <dbReference type="EMBL" id="MSU01391.1"/>
    </source>
</evidence>
<dbReference type="RefSeq" id="WP_154439805.1">
    <property type="nucleotide sequence ID" value="NZ_VUNQ01000014.1"/>
</dbReference>